<dbReference type="OrthoDB" id="5987198at2759"/>
<keyword evidence="3" id="KW-1185">Reference proteome</keyword>
<dbReference type="PROSITE" id="PS50011">
    <property type="entry name" value="PROTEIN_KINASE_DOM"/>
    <property type="match status" value="1"/>
</dbReference>
<evidence type="ECO:0000259" key="1">
    <source>
        <dbReference type="PROSITE" id="PS50011"/>
    </source>
</evidence>
<protein>
    <recommendedName>
        <fullName evidence="1">Protein kinase domain-containing protein</fullName>
    </recommendedName>
</protein>
<gene>
    <name evidence="2" type="ORF">M422DRAFT_189907</name>
</gene>
<dbReference type="AlphaFoldDB" id="A0A0C9U2A3"/>
<dbReference type="InterPro" id="IPR001245">
    <property type="entry name" value="Ser-Thr/Tyr_kinase_cat_dom"/>
</dbReference>
<dbReference type="SMART" id="SM00220">
    <property type="entry name" value="S_TKc"/>
    <property type="match status" value="1"/>
</dbReference>
<dbReference type="Pfam" id="PF07714">
    <property type="entry name" value="PK_Tyr_Ser-Thr"/>
    <property type="match status" value="1"/>
</dbReference>
<proteinExistence type="predicted"/>
<accession>A0A0C9U2A3</accession>
<sequence>MTITQDDYSRQLEEFKQARTLGDATTIYPTEQFWKKHQPWLASKGYMLRPRYHAGWVPSWTETNRRPDACEDGLINFVSYLLDATRISDQLPVILKMIWRASHPKEADLTLRLSSPPFGLDPQNHCVPVLDVLRVPGYEELDLLVMPLLRSFDDPPMKTVGEFVGFAVQIFEGMRFLHRHRVAHRDCTGQNIMMDANDMYPQGFHPIKMNLTPDLKRRAKYHSRVQCPPTYYIIDYGLSIHYDQGGENPKELPITGGDKTVPEFRGGGYNTPLDPFPTDVYYIGNMLRKLLKVRWANIDFISELTNDMTLQDPTKRPTMDVVVDRFEKIVQSQSDGKLRSPLVPRHDFFLTKFIKYGLGTVNKLLGRINGVPSIPPQGV</sequence>
<dbReference type="SUPFAM" id="SSF56112">
    <property type="entry name" value="Protein kinase-like (PK-like)"/>
    <property type="match status" value="1"/>
</dbReference>
<evidence type="ECO:0000313" key="2">
    <source>
        <dbReference type="EMBL" id="KIJ28274.1"/>
    </source>
</evidence>
<dbReference type="GO" id="GO:0005524">
    <property type="term" value="F:ATP binding"/>
    <property type="evidence" value="ECO:0007669"/>
    <property type="project" value="InterPro"/>
</dbReference>
<reference evidence="2 3" key="1">
    <citation type="submission" date="2014-06" db="EMBL/GenBank/DDBJ databases">
        <title>Evolutionary Origins and Diversification of the Mycorrhizal Mutualists.</title>
        <authorList>
            <consortium name="DOE Joint Genome Institute"/>
            <consortium name="Mycorrhizal Genomics Consortium"/>
            <person name="Kohler A."/>
            <person name="Kuo A."/>
            <person name="Nagy L.G."/>
            <person name="Floudas D."/>
            <person name="Copeland A."/>
            <person name="Barry K.W."/>
            <person name="Cichocki N."/>
            <person name="Veneault-Fourrey C."/>
            <person name="LaButti K."/>
            <person name="Lindquist E.A."/>
            <person name="Lipzen A."/>
            <person name="Lundell T."/>
            <person name="Morin E."/>
            <person name="Murat C."/>
            <person name="Riley R."/>
            <person name="Ohm R."/>
            <person name="Sun H."/>
            <person name="Tunlid A."/>
            <person name="Henrissat B."/>
            <person name="Grigoriev I.V."/>
            <person name="Hibbett D.S."/>
            <person name="Martin F."/>
        </authorList>
    </citation>
    <scope>NUCLEOTIDE SEQUENCE [LARGE SCALE GENOMIC DNA]</scope>
    <source>
        <strain evidence="2 3">SS14</strain>
    </source>
</reference>
<dbReference type="GO" id="GO:0004672">
    <property type="term" value="F:protein kinase activity"/>
    <property type="evidence" value="ECO:0007669"/>
    <property type="project" value="InterPro"/>
</dbReference>
<feature type="domain" description="Protein kinase" evidence="1">
    <location>
        <begin position="15"/>
        <end position="349"/>
    </location>
</feature>
<organism evidence="2 3">
    <name type="scientific">Sphaerobolus stellatus (strain SS14)</name>
    <dbReference type="NCBI Taxonomy" id="990650"/>
    <lineage>
        <taxon>Eukaryota</taxon>
        <taxon>Fungi</taxon>
        <taxon>Dikarya</taxon>
        <taxon>Basidiomycota</taxon>
        <taxon>Agaricomycotina</taxon>
        <taxon>Agaricomycetes</taxon>
        <taxon>Phallomycetidae</taxon>
        <taxon>Geastrales</taxon>
        <taxon>Sphaerobolaceae</taxon>
        <taxon>Sphaerobolus</taxon>
    </lineage>
</organism>
<evidence type="ECO:0000313" key="3">
    <source>
        <dbReference type="Proteomes" id="UP000054279"/>
    </source>
</evidence>
<dbReference type="Proteomes" id="UP000054279">
    <property type="component" value="Unassembled WGS sequence"/>
</dbReference>
<dbReference type="Gene3D" id="1.10.510.10">
    <property type="entry name" value="Transferase(Phosphotransferase) domain 1"/>
    <property type="match status" value="1"/>
</dbReference>
<dbReference type="InterPro" id="IPR011009">
    <property type="entry name" value="Kinase-like_dom_sf"/>
</dbReference>
<dbReference type="InterPro" id="IPR000719">
    <property type="entry name" value="Prot_kinase_dom"/>
</dbReference>
<dbReference type="HOGENOM" id="CLU_044121_2_1_1"/>
<dbReference type="EMBL" id="KN837310">
    <property type="protein sequence ID" value="KIJ28274.1"/>
    <property type="molecule type" value="Genomic_DNA"/>
</dbReference>
<name>A0A0C9U2A3_SPHS4</name>